<dbReference type="EMBL" id="CP015772">
    <property type="protein sequence ID" value="ANH80946.1"/>
    <property type="molecule type" value="Genomic_DNA"/>
</dbReference>
<protein>
    <submittedName>
        <fullName evidence="2">Transglutaminase</fullName>
    </submittedName>
</protein>
<gene>
    <name evidence="2" type="ORF">A8C56_08075</name>
</gene>
<reference evidence="2 3" key="1">
    <citation type="submission" date="2016-05" db="EMBL/GenBank/DDBJ databases">
        <title>Niabella ginsenosidivorans BS26 whole genome sequencing.</title>
        <authorList>
            <person name="Im W.T."/>
            <person name="Siddiqi M.Z."/>
        </authorList>
    </citation>
    <scope>NUCLEOTIDE SEQUENCE [LARGE SCALE GENOMIC DNA]</scope>
    <source>
        <strain evidence="2 3">BS26</strain>
    </source>
</reference>
<dbReference type="Proteomes" id="UP000077667">
    <property type="component" value="Chromosome"/>
</dbReference>
<proteinExistence type="predicted"/>
<dbReference type="AlphaFoldDB" id="A0A1A9HZZ6"/>
<dbReference type="Gene3D" id="3.10.620.30">
    <property type="match status" value="1"/>
</dbReference>
<dbReference type="InterPro" id="IPR038765">
    <property type="entry name" value="Papain-like_cys_pep_sf"/>
</dbReference>
<keyword evidence="3" id="KW-1185">Reference proteome</keyword>
<sequence>MPTYNIRHITQYLYDAPVIDSVTQVKIYPFHGNDQNVIQQEVAITGDPPLNLFIDYWGNRVAVFTITEPHYTVKIDSKIVVHTELPSLRLMKPLPEIMRLDYTQPFLIGSNDIINDILSRAPVNAHKRTLVEWCSQYVYHHFKYEKGVTTIETTIDEILQHQRGVCQDFAHLLLHLLRTLGITCRYVSGYICPNRNGMRGQGATHAWVEAWVDEYGWHGIDPTNNMWVADAHVKLAVGRHFNDCSPVKGSFKGIANQSMNVYVSVGYEDGHTIEDNNEVEMHQQKVQTPAFIPEQFHIQQQQ</sequence>
<dbReference type="Pfam" id="PF08379">
    <property type="entry name" value="Bact_transglu_N"/>
    <property type="match status" value="1"/>
</dbReference>
<dbReference type="SUPFAM" id="SSF54001">
    <property type="entry name" value="Cysteine proteinases"/>
    <property type="match status" value="1"/>
</dbReference>
<dbReference type="KEGG" id="nia:A8C56_08075"/>
<dbReference type="InterPro" id="IPR002931">
    <property type="entry name" value="Transglutaminase-like"/>
</dbReference>
<organism evidence="2 3">
    <name type="scientific">Niabella ginsenosidivorans</name>
    <dbReference type="NCBI Taxonomy" id="1176587"/>
    <lineage>
        <taxon>Bacteria</taxon>
        <taxon>Pseudomonadati</taxon>
        <taxon>Bacteroidota</taxon>
        <taxon>Chitinophagia</taxon>
        <taxon>Chitinophagales</taxon>
        <taxon>Chitinophagaceae</taxon>
        <taxon>Niabella</taxon>
    </lineage>
</organism>
<dbReference type="Pfam" id="PF01841">
    <property type="entry name" value="Transglut_core"/>
    <property type="match status" value="1"/>
</dbReference>
<dbReference type="STRING" id="1176587.A8C56_08075"/>
<dbReference type="PANTHER" id="PTHR33490:SF6">
    <property type="entry name" value="SLL1049 PROTEIN"/>
    <property type="match status" value="1"/>
</dbReference>
<accession>A0A1A9HZZ6</accession>
<name>A0A1A9HZZ6_9BACT</name>
<dbReference type="PANTHER" id="PTHR33490">
    <property type="entry name" value="BLR5614 PROTEIN-RELATED"/>
    <property type="match status" value="1"/>
</dbReference>
<evidence type="ECO:0000259" key="1">
    <source>
        <dbReference type="SMART" id="SM00460"/>
    </source>
</evidence>
<dbReference type="SMART" id="SM00460">
    <property type="entry name" value="TGc"/>
    <property type="match status" value="1"/>
</dbReference>
<evidence type="ECO:0000313" key="3">
    <source>
        <dbReference type="Proteomes" id="UP000077667"/>
    </source>
</evidence>
<evidence type="ECO:0000313" key="2">
    <source>
        <dbReference type="EMBL" id="ANH80946.1"/>
    </source>
</evidence>
<dbReference type="OrthoDB" id="9804872at2"/>
<feature type="domain" description="Transglutaminase-like" evidence="1">
    <location>
        <begin position="158"/>
        <end position="224"/>
    </location>
</feature>
<dbReference type="InterPro" id="IPR013589">
    <property type="entry name" value="Bac_transglu_N"/>
</dbReference>
<dbReference type="RefSeq" id="WP_067754317.1">
    <property type="nucleotide sequence ID" value="NZ_CP015772.1"/>
</dbReference>